<protein>
    <submittedName>
        <fullName evidence="4">Glycosyltransferase involved in cell wall bisynthesis</fullName>
    </submittedName>
</protein>
<reference evidence="4 5" key="1">
    <citation type="submission" date="2017-01" db="EMBL/GenBank/DDBJ databases">
        <authorList>
            <person name="Mah S.A."/>
            <person name="Swanson W.J."/>
            <person name="Moy G.W."/>
            <person name="Vacquier V.D."/>
        </authorList>
    </citation>
    <scope>NUCLEOTIDE SEQUENCE [LARGE SCALE GENOMIC DNA]</scope>
    <source>
        <strain evidence="4 5">DSM 11589</strain>
    </source>
</reference>
<dbReference type="AlphaFoldDB" id="A0A1N7QA35"/>
<dbReference type="Pfam" id="PF00534">
    <property type="entry name" value="Glycos_transf_1"/>
    <property type="match status" value="1"/>
</dbReference>
<dbReference type="EMBL" id="FTOA01000013">
    <property type="protein sequence ID" value="SIT19722.1"/>
    <property type="molecule type" value="Genomic_DNA"/>
</dbReference>
<feature type="domain" description="Glycosyl transferase family 1" evidence="2">
    <location>
        <begin position="210"/>
        <end position="371"/>
    </location>
</feature>
<dbReference type="PANTHER" id="PTHR45947:SF3">
    <property type="entry name" value="SULFOQUINOVOSYL TRANSFERASE SQD2"/>
    <property type="match status" value="1"/>
</dbReference>
<dbReference type="CDD" id="cd03819">
    <property type="entry name" value="GT4_WavL-like"/>
    <property type="match status" value="1"/>
</dbReference>
<sequence>MIVNPYLNTEASSVPTPAPTDAGGQPPTILQVLPRLETGGVERGTIEIAQALVQAGWRAVVASEGGRMVRELDRIGAEHVTMPLATKNPLKIRRNGDALARLVRERGVSLIHARSRAPAWSALQAARTTGVPFVTTFHGTYNLGPFAIKRRYNAVMTEGDRVIAISEFIRGHMISTYGVDDNKIRVIHRGVDFSRFDPDKVSAERMIQLSQRWRLADDEPVIMLPGRLTRWKGQLLLIEALKRLKDLRFRCVLVGSDQGRTAYRQEVDDAIEAAGLRDRVQVADDCHDMPAAYMLADVVVCASTDPEAFGRVPAEAQAMGRPVVAPDHGGSPEIVQHHQTGWLFGAMHPGSLATMLREALTLTPQQREALAQREMAHVRRHFSTEAMCAKTLDVYREVLTR</sequence>
<evidence type="ECO:0000313" key="5">
    <source>
        <dbReference type="Proteomes" id="UP000185678"/>
    </source>
</evidence>
<proteinExistence type="predicted"/>
<dbReference type="Pfam" id="PF13439">
    <property type="entry name" value="Glyco_transf_4"/>
    <property type="match status" value="1"/>
</dbReference>
<keyword evidence="5" id="KW-1185">Reference proteome</keyword>
<dbReference type="Gene3D" id="3.40.50.2000">
    <property type="entry name" value="Glycogen Phosphorylase B"/>
    <property type="match status" value="2"/>
</dbReference>
<gene>
    <name evidence="4" type="ORF">SAMN05421779_11315</name>
</gene>
<name>A0A1N7QA35_9PROT</name>
<evidence type="ECO:0000259" key="3">
    <source>
        <dbReference type="Pfam" id="PF13439"/>
    </source>
</evidence>
<dbReference type="InterPro" id="IPR001296">
    <property type="entry name" value="Glyco_trans_1"/>
</dbReference>
<dbReference type="PANTHER" id="PTHR45947">
    <property type="entry name" value="SULFOQUINOVOSYL TRANSFERASE SQD2"/>
    <property type="match status" value="1"/>
</dbReference>
<dbReference type="SUPFAM" id="SSF53756">
    <property type="entry name" value="UDP-Glycosyltransferase/glycogen phosphorylase"/>
    <property type="match status" value="1"/>
</dbReference>
<organism evidence="4 5">
    <name type="scientific">Insolitispirillum peregrinum</name>
    <dbReference type="NCBI Taxonomy" id="80876"/>
    <lineage>
        <taxon>Bacteria</taxon>
        <taxon>Pseudomonadati</taxon>
        <taxon>Pseudomonadota</taxon>
        <taxon>Alphaproteobacteria</taxon>
        <taxon>Rhodospirillales</taxon>
        <taxon>Novispirillaceae</taxon>
        <taxon>Insolitispirillum</taxon>
    </lineage>
</organism>
<evidence type="ECO:0000259" key="2">
    <source>
        <dbReference type="Pfam" id="PF00534"/>
    </source>
</evidence>
<feature type="compositionally biased region" description="Polar residues" evidence="1">
    <location>
        <begin position="1"/>
        <end position="15"/>
    </location>
</feature>
<feature type="domain" description="Glycosyltransferase subfamily 4-like N-terminal" evidence="3">
    <location>
        <begin position="39"/>
        <end position="195"/>
    </location>
</feature>
<keyword evidence="4" id="KW-0808">Transferase</keyword>
<accession>A0A1N7QA35</accession>
<dbReference type="OrthoDB" id="5147801at2"/>
<dbReference type="GO" id="GO:0016758">
    <property type="term" value="F:hexosyltransferase activity"/>
    <property type="evidence" value="ECO:0007669"/>
    <property type="project" value="TreeGrafter"/>
</dbReference>
<dbReference type="InterPro" id="IPR050194">
    <property type="entry name" value="Glycosyltransferase_grp1"/>
</dbReference>
<dbReference type="STRING" id="80876.SAMN05421779_11315"/>
<evidence type="ECO:0000313" key="4">
    <source>
        <dbReference type="EMBL" id="SIT19722.1"/>
    </source>
</evidence>
<dbReference type="InterPro" id="IPR028098">
    <property type="entry name" value="Glyco_trans_4-like_N"/>
</dbReference>
<feature type="region of interest" description="Disordered" evidence="1">
    <location>
        <begin position="1"/>
        <end position="26"/>
    </location>
</feature>
<evidence type="ECO:0000256" key="1">
    <source>
        <dbReference type="SAM" id="MobiDB-lite"/>
    </source>
</evidence>
<dbReference type="Proteomes" id="UP000185678">
    <property type="component" value="Unassembled WGS sequence"/>
</dbReference>